<feature type="domain" description="VOC" evidence="1">
    <location>
        <begin position="4"/>
        <end position="113"/>
    </location>
</feature>
<dbReference type="RefSeq" id="WP_096461814.1">
    <property type="nucleotide sequence ID" value="NZ_AP014936.1"/>
</dbReference>
<sequence length="117" mass="12771">MANPFVHVELNTNNLGKAKPFYENLFGWKLADVPQMNYTMVEVGEGTGGGMMEMKEQSPMWLAYVQVDDVRAATQKVKALGGSVLKDVTEVPGMGWFSVIADPTGATLGLWQSTKKS</sequence>
<dbReference type="PANTHER" id="PTHR33993:SF14">
    <property type="entry name" value="GB|AAF24581.1"/>
    <property type="match status" value="1"/>
</dbReference>
<evidence type="ECO:0000313" key="2">
    <source>
        <dbReference type="EMBL" id="BAU49404.1"/>
    </source>
</evidence>
<dbReference type="SUPFAM" id="SSF54593">
    <property type="entry name" value="Glyoxalase/Bleomycin resistance protein/Dihydroxybiphenyl dioxygenase"/>
    <property type="match status" value="1"/>
</dbReference>
<protein>
    <submittedName>
        <fullName evidence="2">Glyoxalase</fullName>
    </submittedName>
</protein>
<dbReference type="CDD" id="cd07247">
    <property type="entry name" value="SgaA_N_like"/>
    <property type="match status" value="1"/>
</dbReference>
<evidence type="ECO:0000313" key="3">
    <source>
        <dbReference type="Proteomes" id="UP000218899"/>
    </source>
</evidence>
<accession>A0A1B4VB91</accession>
<organism evidence="2 3">
    <name type="scientific">Sulfurifustis variabilis</name>
    <dbReference type="NCBI Taxonomy" id="1675686"/>
    <lineage>
        <taxon>Bacteria</taxon>
        <taxon>Pseudomonadati</taxon>
        <taxon>Pseudomonadota</taxon>
        <taxon>Gammaproteobacteria</taxon>
        <taxon>Acidiferrobacterales</taxon>
        <taxon>Acidiferrobacteraceae</taxon>
        <taxon>Sulfurifustis</taxon>
    </lineage>
</organism>
<keyword evidence="3" id="KW-1185">Reference proteome</keyword>
<evidence type="ECO:0000259" key="1">
    <source>
        <dbReference type="PROSITE" id="PS51819"/>
    </source>
</evidence>
<dbReference type="EMBL" id="AP014936">
    <property type="protein sequence ID" value="BAU49404.1"/>
    <property type="molecule type" value="Genomic_DNA"/>
</dbReference>
<dbReference type="Pfam" id="PF00903">
    <property type="entry name" value="Glyoxalase"/>
    <property type="match status" value="1"/>
</dbReference>
<dbReference type="Gene3D" id="3.10.180.10">
    <property type="entry name" value="2,3-Dihydroxybiphenyl 1,2-Dioxygenase, domain 1"/>
    <property type="match status" value="1"/>
</dbReference>
<dbReference type="InterPro" id="IPR037523">
    <property type="entry name" value="VOC_core"/>
</dbReference>
<dbReference type="KEGG" id="sva:SVA_2856"/>
<proteinExistence type="predicted"/>
<dbReference type="InterPro" id="IPR004360">
    <property type="entry name" value="Glyas_Fos-R_dOase_dom"/>
</dbReference>
<dbReference type="InterPro" id="IPR029068">
    <property type="entry name" value="Glyas_Bleomycin-R_OHBP_Dase"/>
</dbReference>
<dbReference type="PROSITE" id="PS51819">
    <property type="entry name" value="VOC"/>
    <property type="match status" value="1"/>
</dbReference>
<dbReference type="AlphaFoldDB" id="A0A1B4VB91"/>
<gene>
    <name evidence="2" type="ORF">SVA_2856</name>
</gene>
<dbReference type="OrthoDB" id="9793039at2"/>
<dbReference type="InterPro" id="IPR052164">
    <property type="entry name" value="Anthracycline_SecMetBiosynth"/>
</dbReference>
<dbReference type="Proteomes" id="UP000218899">
    <property type="component" value="Chromosome"/>
</dbReference>
<dbReference type="PANTHER" id="PTHR33993">
    <property type="entry name" value="GLYOXALASE-RELATED"/>
    <property type="match status" value="1"/>
</dbReference>
<name>A0A1B4VB91_9GAMM</name>
<reference evidence="2 3" key="1">
    <citation type="submission" date="2015-08" db="EMBL/GenBank/DDBJ databases">
        <title>Complete genome sequence of Sulfurifustis variabilis.</title>
        <authorList>
            <person name="Miura A."/>
            <person name="Kojima H."/>
            <person name="Fukui M."/>
        </authorList>
    </citation>
    <scope>NUCLEOTIDE SEQUENCE [LARGE SCALE GENOMIC DNA]</scope>
    <source>
        <strain evidence="3">skN76</strain>
    </source>
</reference>